<dbReference type="InterPro" id="IPR001509">
    <property type="entry name" value="Epimerase_deHydtase"/>
</dbReference>
<dbReference type="PANTHER" id="PTHR48079">
    <property type="entry name" value="PROTEIN YEEZ"/>
    <property type="match status" value="1"/>
</dbReference>
<dbReference type="EMBL" id="JAYFSI010000006">
    <property type="protein sequence ID" value="MEA5362936.1"/>
    <property type="molecule type" value="Genomic_DNA"/>
</dbReference>
<dbReference type="SUPFAM" id="SSF54427">
    <property type="entry name" value="NTF2-like"/>
    <property type="match status" value="1"/>
</dbReference>
<dbReference type="Pfam" id="PF01370">
    <property type="entry name" value="Epimerase"/>
    <property type="match status" value="1"/>
</dbReference>
<comment type="caution">
    <text evidence="3">The sequence shown here is derived from an EMBL/GenBank/DDBJ whole genome shotgun (WGS) entry which is preliminary data.</text>
</comment>
<accession>A0ABU5R9N6</accession>
<feature type="domain" description="SnoaL-like" evidence="2">
    <location>
        <begin position="330"/>
        <end position="420"/>
    </location>
</feature>
<dbReference type="InterPro" id="IPR037401">
    <property type="entry name" value="SnoaL-like"/>
</dbReference>
<dbReference type="InterPro" id="IPR036291">
    <property type="entry name" value="NAD(P)-bd_dom_sf"/>
</dbReference>
<protein>
    <submittedName>
        <fullName evidence="3">NAD-dependent epimerase/dehydratase family protein</fullName>
    </submittedName>
</protein>
<evidence type="ECO:0000259" key="2">
    <source>
        <dbReference type="Pfam" id="PF12680"/>
    </source>
</evidence>
<proteinExistence type="predicted"/>
<name>A0ABU5R9N6_9PSEU</name>
<dbReference type="PANTHER" id="PTHR48079:SF6">
    <property type="entry name" value="NAD(P)-BINDING DOMAIN-CONTAINING PROTEIN-RELATED"/>
    <property type="match status" value="1"/>
</dbReference>
<evidence type="ECO:0000313" key="4">
    <source>
        <dbReference type="Proteomes" id="UP001304298"/>
    </source>
</evidence>
<sequence>MRVFVTGGTGHSGSFIVPELIAAGHEVTGLARSDTAAAALTALGATVRRGGLEDLDELKEAAADADGVIHVAHRQDLLPTGGMSAVAAAELPIMHAYGEALAGTGKPLVVAGSIGSPGNLGRPIVEDDPALPSGDEHQGTLRARNAVERAVIDLAERGVRSSVVRIANIVHDTTDDAGFLPLLIALAKEKGFAGHPGDGTNLWNAVHVRDLASLFRLALEKGPAGSYWHAVEDEGVSFREIAEAIGSRLDLPVVSIPADELMTPGYFGFLANVATQSYPASNLITRRTLGWEPSRPGLLADLDNGHYFPAVTAQVHDDVATLEDFVRGGEGALAMVDENAVWREAESLPWGGEWRGPDGFARLTREIDVLAELTARGHEIVRAGDVVELRLDAVFTSRKSGRQLPMKVVEHYRVRGGKIYGADAFYKDTQAVNDLVVNG</sequence>
<dbReference type="Proteomes" id="UP001304298">
    <property type="component" value="Unassembled WGS sequence"/>
</dbReference>
<dbReference type="Pfam" id="PF12680">
    <property type="entry name" value="SnoaL_2"/>
    <property type="match status" value="1"/>
</dbReference>
<evidence type="ECO:0000259" key="1">
    <source>
        <dbReference type="Pfam" id="PF01370"/>
    </source>
</evidence>
<feature type="domain" description="NAD-dependent epimerase/dehydratase" evidence="1">
    <location>
        <begin position="3"/>
        <end position="224"/>
    </location>
</feature>
<dbReference type="InterPro" id="IPR032710">
    <property type="entry name" value="NTF2-like_dom_sf"/>
</dbReference>
<keyword evidence="4" id="KW-1185">Reference proteome</keyword>
<dbReference type="Gene3D" id="3.10.450.50">
    <property type="match status" value="1"/>
</dbReference>
<dbReference type="RefSeq" id="WP_323330693.1">
    <property type="nucleotide sequence ID" value="NZ_JAYFSI010000006.1"/>
</dbReference>
<reference evidence="3 4" key="1">
    <citation type="submission" date="2023-12" db="EMBL/GenBank/DDBJ databases">
        <title>Amycolatopsis sp. V23-08.</title>
        <authorList>
            <person name="Somphong A."/>
        </authorList>
    </citation>
    <scope>NUCLEOTIDE SEQUENCE [LARGE SCALE GENOMIC DNA]</scope>
    <source>
        <strain evidence="3 4">V23-08</strain>
    </source>
</reference>
<dbReference type="CDD" id="cd05262">
    <property type="entry name" value="SDR_a7"/>
    <property type="match status" value="1"/>
</dbReference>
<dbReference type="SUPFAM" id="SSF51735">
    <property type="entry name" value="NAD(P)-binding Rossmann-fold domains"/>
    <property type="match status" value="1"/>
</dbReference>
<dbReference type="Gene3D" id="3.40.50.720">
    <property type="entry name" value="NAD(P)-binding Rossmann-like Domain"/>
    <property type="match status" value="1"/>
</dbReference>
<dbReference type="InterPro" id="IPR051783">
    <property type="entry name" value="NAD(P)-dependent_oxidoreduct"/>
</dbReference>
<gene>
    <name evidence="3" type="ORF">VA596_25630</name>
</gene>
<organism evidence="3 4">
    <name type="scientific">Amycolatopsis heterodermiae</name>
    <dbReference type="NCBI Taxonomy" id="3110235"/>
    <lineage>
        <taxon>Bacteria</taxon>
        <taxon>Bacillati</taxon>
        <taxon>Actinomycetota</taxon>
        <taxon>Actinomycetes</taxon>
        <taxon>Pseudonocardiales</taxon>
        <taxon>Pseudonocardiaceae</taxon>
        <taxon>Amycolatopsis</taxon>
    </lineage>
</organism>
<evidence type="ECO:0000313" key="3">
    <source>
        <dbReference type="EMBL" id="MEA5362936.1"/>
    </source>
</evidence>